<evidence type="ECO:0000313" key="2">
    <source>
        <dbReference type="Proteomes" id="UP000320876"/>
    </source>
</evidence>
<sequence length="208" mass="22171">MIHDQHGTPVEHATALARIAAALDRRFPHHNTPGDRLGRLLEELGELAEAVLALHEVGPALPNTPTGPSRDLLRLGAGKEVEDVLRAAAGIAGHYGIPFHLPAPATRTRGDDPPGCYRLLAELTSSAGALAAAVHHTRGMGVKQDKHGTATPTHLRDTVAELVERVLTLAAVLDLDDVLWACLGHHYRAYQRDGYLTGTSTDQDPADA</sequence>
<dbReference type="AlphaFoldDB" id="A0A542CV12"/>
<evidence type="ECO:0008006" key="3">
    <source>
        <dbReference type="Google" id="ProtNLM"/>
    </source>
</evidence>
<dbReference type="Proteomes" id="UP000320876">
    <property type="component" value="Unassembled WGS sequence"/>
</dbReference>
<keyword evidence="2" id="KW-1185">Reference proteome</keyword>
<dbReference type="RefSeq" id="WP_142003861.1">
    <property type="nucleotide sequence ID" value="NZ_VFML01000002.1"/>
</dbReference>
<evidence type="ECO:0000313" key="1">
    <source>
        <dbReference type="EMBL" id="TQI94657.1"/>
    </source>
</evidence>
<comment type="caution">
    <text evidence="1">The sequence shown here is derived from an EMBL/GenBank/DDBJ whole genome shotgun (WGS) entry which is preliminary data.</text>
</comment>
<name>A0A542CV12_AMYCI</name>
<organism evidence="1 2">
    <name type="scientific">Amycolatopsis cihanbeyliensis</name>
    <dbReference type="NCBI Taxonomy" id="1128664"/>
    <lineage>
        <taxon>Bacteria</taxon>
        <taxon>Bacillati</taxon>
        <taxon>Actinomycetota</taxon>
        <taxon>Actinomycetes</taxon>
        <taxon>Pseudonocardiales</taxon>
        <taxon>Pseudonocardiaceae</taxon>
        <taxon>Amycolatopsis</taxon>
    </lineage>
</organism>
<protein>
    <recommendedName>
        <fullName evidence="3">MazG-like nucleotide pyrophosphohydrolase family protein</fullName>
    </recommendedName>
</protein>
<reference evidence="1 2" key="1">
    <citation type="submission" date="2019-06" db="EMBL/GenBank/DDBJ databases">
        <title>Sequencing the genomes of 1000 actinobacteria strains.</title>
        <authorList>
            <person name="Klenk H.-P."/>
        </authorList>
    </citation>
    <scope>NUCLEOTIDE SEQUENCE [LARGE SCALE GENOMIC DNA]</scope>
    <source>
        <strain evidence="1 2">DSM 45679</strain>
    </source>
</reference>
<gene>
    <name evidence="1" type="ORF">FB471_6829</name>
</gene>
<proteinExistence type="predicted"/>
<accession>A0A542CV12</accession>
<dbReference type="EMBL" id="VFML01000002">
    <property type="protein sequence ID" value="TQI94657.1"/>
    <property type="molecule type" value="Genomic_DNA"/>
</dbReference>